<feature type="region of interest" description="Disordered" evidence="1">
    <location>
        <begin position="3042"/>
        <end position="3065"/>
    </location>
</feature>
<accession>A0A7J7ZL21</accession>
<feature type="compositionally biased region" description="Basic residues" evidence="1">
    <location>
        <begin position="941"/>
        <end position="959"/>
    </location>
</feature>
<feature type="region of interest" description="Disordered" evidence="1">
    <location>
        <begin position="935"/>
        <end position="979"/>
    </location>
</feature>
<evidence type="ECO:0000313" key="4">
    <source>
        <dbReference type="Proteomes" id="UP000558488"/>
    </source>
</evidence>
<organism evidence="3 4">
    <name type="scientific">Pipistrellus kuhlii</name>
    <name type="common">Kuhl's pipistrelle</name>
    <dbReference type="NCBI Taxonomy" id="59472"/>
    <lineage>
        <taxon>Eukaryota</taxon>
        <taxon>Metazoa</taxon>
        <taxon>Chordata</taxon>
        <taxon>Craniata</taxon>
        <taxon>Vertebrata</taxon>
        <taxon>Euteleostomi</taxon>
        <taxon>Mammalia</taxon>
        <taxon>Eutheria</taxon>
        <taxon>Laurasiatheria</taxon>
        <taxon>Chiroptera</taxon>
        <taxon>Yangochiroptera</taxon>
        <taxon>Vespertilionidae</taxon>
        <taxon>Pipistrellus</taxon>
    </lineage>
</organism>
<dbReference type="PANTHER" id="PTHR35542:SF2">
    <property type="entry name" value="LEUCINE-RICH REPEAT TRANSMEMBRANE PROTEIN CCDC168"/>
    <property type="match status" value="1"/>
</dbReference>
<comment type="caution">
    <text evidence="3">The sequence shown here is derived from an EMBL/GenBank/DDBJ whole genome shotgun (WGS) entry which is preliminary data.</text>
</comment>
<feature type="domain" description="Coiled-coil" evidence="2">
    <location>
        <begin position="1968"/>
        <end position="2014"/>
    </location>
</feature>
<feature type="region of interest" description="Disordered" evidence="1">
    <location>
        <begin position="1521"/>
        <end position="1549"/>
    </location>
</feature>
<evidence type="ECO:0000313" key="3">
    <source>
        <dbReference type="EMBL" id="KAF6374410.1"/>
    </source>
</evidence>
<feature type="region of interest" description="Disordered" evidence="1">
    <location>
        <begin position="791"/>
        <end position="811"/>
    </location>
</feature>
<gene>
    <name evidence="3" type="ORF">mPipKuh1_009629</name>
</gene>
<feature type="domain" description="Coiled-coil" evidence="2">
    <location>
        <begin position="1347"/>
        <end position="1374"/>
    </location>
</feature>
<feature type="compositionally biased region" description="Basic and acidic residues" evidence="1">
    <location>
        <begin position="961"/>
        <end position="975"/>
    </location>
</feature>
<feature type="domain" description="Coiled-coil" evidence="2">
    <location>
        <begin position="199"/>
        <end position="269"/>
    </location>
</feature>
<proteinExistence type="predicted"/>
<evidence type="ECO:0000256" key="1">
    <source>
        <dbReference type="SAM" id="MobiDB-lite"/>
    </source>
</evidence>
<dbReference type="InterPro" id="IPR053366">
    <property type="entry name" value="LRR_transmembrane"/>
</dbReference>
<feature type="compositionally biased region" description="Polar residues" evidence="1">
    <location>
        <begin position="2841"/>
        <end position="2861"/>
    </location>
</feature>
<sequence>MKNPQQKKNVTDAFRDVIHSKLPTFPNIKMNSILNVETDIQMKTRLGHIQLMQEKLPNEQKLCCSINVVGLSSNGKDGKEGGGECEPLLASKNTQGFIFNAYQKENHELVKTDEELKQPGNINIQVKLQIDLPQTILDSASCPIFNQFQFGKPERYAKFSPPESGEAKTDAMFSAKECVVPSAASHQREQTAGIERKKTVTFDSCMSALSISKRKRNFKQYSDMKTLVRPKCGILKAKKPSISYILNIKGGASPKHRKEMGCNWTTKMEELDQGKEMADKMPSFMTTTPDMNLRSKTEREKDMLGTKRLHSKQVKQALSLHEKNVTSDVTKEASLQEEEESEQEALLKGVLEQGKYFTFCSGQKEELDHQKGSGRVLFVTEQDVPQGQPMEPVQVEEPKKSHQTQNGTIYTAKSKLPLIMSRESLRGQVFIDTMEGGIPSDGSHPGGLYGHGKEERPEFNRNQQAKVLQPLVVSTPDPPKSKRQRKTFMCTTLKCKVNSKCVIMKTRKTPISQIFNISGNGCQKNLPSKTLKSKIFDFLVDIKFSDLTAERKEGLAQELPATMPESLDLSTFAVPTSKRRYLKRSGKRNKMSSKCVTLKAKNALISQTFNITKRGTPRHRRRFQCNFKVMMGKYIPVADIILNAFFSAMPISFDMNVNNRIKVEIDELWKMRFRHELQQQEQSLDGEQAWCASSSNKRDSASNSMKKAKISGGEAAPWNTPHFRFNAPEMTKPLFVYPDAEQMNTARKKVPESFTTAQELQQQTLFTQRVLHPIPHSILSVLPFEKLPKRTHTQTGFKDTRRPKILSPMPGTSIGESLMDTAQSGIPFGKSLRKELTSSIPEREMRLQEDFPARNLEFSYFSAPSSSDFKRQINAAQIPTSRIGEAQMVSQTMSITRSDALSHRKQQDPILKNMPQQISQGKSYMFPNTFLSSTPVSPAIKNHKKKKSKKGPLRKKNSIRRGWEQGEGKQDKGERLSTNSCNKWSTFRNVLESIWQNEKKKQDSEILFRGGLPLPRGVGHGKDQNMRIVEQEAQQQTLCWENTPETVCSLQMIPFQTEKQQETMLPQKDTLYRIGEKILGLKSEKARFDYVLIDGTQYSTTSGESPTRKLDVHRSGFLHSKEEREDIETQKVVKHTVDQNLPPSKSGNSVLGDPCDESSRRKVGDQIAKKYEDLQRDLLTRSTTSVLSESKWQKEGFKFPEGKNVSGPINVTMKTQKPPCSQTLTVTEHSSLYCRKEQECNSKSTIKDMQLNKNTLNAFSSSTPFSTDNKIDIEMYRLLKAESDQQRVRFKNSVYLKLEKSTHYREAQKANPTDTQNNRSCYTMEMNVQQNKEEVGVEMVNSMFPKHQEKKMQGSKDEPGVLMTQTCNSLPSLSPLKWNKEMQRLSYAEETVHSESISGDIMENAQKKEYHMSEKEETNREKAVTMRGLTHAADRSMNSKKSTSSYTLYRTELYMNLGSQGQKMYEGQGKSPGTVPRKVHLSKPPTDLKLDKGTQVEEEELGIKRPTLFTQIVSVLSDAEETEDTETIGGDVRKRKHLSRKEKDREQNRTKVDQDLLEITGFSISQLQLSESSAAGYNTYANFNEEISSCNTIIEANQLMTHTDRMDRVKTEDAKGKKSPQIMTLRMQTSPLTHLPSKKRLPLNIEQKVKDAQKDKGKPEMVLRKASASLPSPFHLKWDTRMNEQEDTLETIQPCFPPLNAKHSSYSGKKAYTKSLEGYMLKEDRLKSNIEDKMLPLYMDQKAKKLPIRIYSYNKWPTSKSILEPKWQNKRIKQDNDILSKACLPSLNSMGYRKDQNMLIARRETQQQILVSESISESVSSPLKTPFQTEKLQKNMPPLKYILQRIGEIISTPKSGKVRLDNLLPDGIGYSTSSGGSLTRNWTSSLHSKGEKKNIEAQKVIKHTVDQNLPPIKSVLGDPCDESSRRKVGGHIAKKYEDLQRDLLTRSTTSVLSESKWQKEGFKFPEGKNVSGPINVTMKTQKPPCSQTLTVTEHSSLYCRKEQEWNSKSTIKDMQLNKNTLNAFSSPTPFSTDNKIDIEMYRLLKAESDQQRVRFKNSVYLKLEKSTHYREAQKANPTDTQNNRSCYTMEMNVQQNKEEVGVEMVNSMFPKHQEKKMQGSKDEPGVLMTQTCDSLPSLSPLKLNKKIQRISYAGEVVYIEPISGDIMENVQKKEYHMSEKEETNREKAVAMRGLTHAADRSMNSKKSLSSCTLYRTELYMNLKSQGQKTHEGQGKSPGTVPRKVHLSKPPTDLKLDKGTQVEEEEFGIKRSTLFTQMVSVLSDAEETEDTETIGGDVRKRKHLSRKEKDREQNRTKVDQDLLEITGFSISQLQLSESSAAGNNTYVNSKEEISSCDAIIEANQLMSPTDRMDRVEIEEGKDRILPQIMTLRIQTSPLTHLLSKERLPLNIEQKVKDAQKDKGKPEMVLRKASASLPSPLHLKWDTRMNEQEDTLETIQPCFPPLNAKHSSYSGKKAHTKSFEGYKLKKKDRLKSNIEDKVCQIYTDLKAKKLPSPRMLNIKELQSEIKGQKRKIQEDKNKLVTNIKNICSSLVTLPYLKFEATEREGYTITIAKEPLPQLQSKESSDAAALARAEALDGDLSTDEKELKELVIQKEVKNRQKIMDMDSMVDPIDMYLNTKKSPILLIYNLSDLQRKTKEQKGKVQKLEPTEVLLTKTCTSSSPPVHLNMNIRIGERSISPLTRSSASPVYFQESSDSEEVLYVEPLIPDILISPQEGEQYVPQINLMFPIHKEKKTQESKECDLNKPKEIALCNEDDSGVLIRSLSISGMNLSQTEEMIESETKLERKPRICFSEFQEKSSIASEMAERDNSSTVKRGGQDFTSTVPEDSQPSREQQQMQKLPSVKPENLSSEVNKIIVTPQTEGGVVSGYDSSRIIKELDLLSIEHEEKASKPILTPTECPSMSEDPRENVEIHVKSTLSMHISPLRVEGQECRDQSEPLQDTPTQKAQQLNIFSGTVPTPRQVESNEIKIVAGSTSNKESLLPLYDAIKNVFAARIKNMIQEKVCTDKLKEVKARYPDDWKSTPFSRGPDITSKRAHPTFQPKPLLGPKALEIKLNLLPKTAKQSFQKFDFYPKQTDSEDHSRRLYPRHKKMSFLSLEGIDTIKLNLKHKSQKDSIQISCMKTLTVVSSGSKEIITKVKSISKLESGTSSVTSANKMPISPILQNYSEEEKDKLLIHFSMKILEIQMKALPKIVTESYTMADASDRKKPLSRCIHPGVKVTKQKNTISLGFEEKSLHQIEVDLQSKYLSFLLGLPVDSTIPTPNTLPKHILKFNTAATCKKVDNSGESGSLPFDTELLERHISFKKQSPHKNSSLIRRFLEPAPVWTSDQGQHGTAQEDTMVLSVLKPSLTPEKDKHHVWFQETASLADCHSIQTFQDLTGRQTDVEISADVEECSALERHENEEGVLLEANPYLSQDSENMLYELQKSIPLENLYKMKQIQTDVKPLYSDNSVSRRGKGCRKPSVVITPSYESHCIRKYRSSPKVQSPDWLCHSSLNTVEVPFASPTKLSKEELLWITENSLAPLTESNLKLHLAKSQGKPHRHLERKKSNFDSYRNNIHWDCYPNYPQSKAKRKREKKGCGCEPERAGYFLSKHPSDGFVLIPDLNGNPQQLDDLYPIATCHH</sequence>
<feature type="compositionally biased region" description="Polar residues" evidence="1">
    <location>
        <begin position="1138"/>
        <end position="1149"/>
    </location>
</feature>
<dbReference type="EMBL" id="JACAGB010000003">
    <property type="protein sequence ID" value="KAF6374410.1"/>
    <property type="molecule type" value="Genomic_DNA"/>
</dbReference>
<protein>
    <recommendedName>
        <fullName evidence="2">Coiled-coil domain-containing protein</fullName>
    </recommendedName>
</protein>
<feature type="domain" description="Coiled-coil" evidence="2">
    <location>
        <begin position="1435"/>
        <end position="1548"/>
    </location>
</feature>
<feature type="region of interest" description="Disordered" evidence="1">
    <location>
        <begin position="2285"/>
        <end position="2314"/>
    </location>
</feature>
<dbReference type="PANTHER" id="PTHR35542">
    <property type="entry name" value="COILED-COIL DOMAIN-CONTAINING PROTEIN 168"/>
    <property type="match status" value="1"/>
</dbReference>
<feature type="compositionally biased region" description="Basic and acidic residues" evidence="1">
    <location>
        <begin position="2251"/>
        <end position="2260"/>
    </location>
</feature>
<feature type="domain" description="Coiled-coil" evidence="2">
    <location>
        <begin position="1615"/>
        <end position="1725"/>
    </location>
</feature>
<feature type="region of interest" description="Disordered" evidence="1">
    <location>
        <begin position="2822"/>
        <end position="2868"/>
    </location>
</feature>
<dbReference type="Pfam" id="PF15804">
    <property type="entry name" value="CCDC168_N"/>
    <property type="match status" value="8"/>
</dbReference>
<feature type="domain" description="Coiled-coil" evidence="2">
    <location>
        <begin position="2200"/>
        <end position="2313"/>
    </location>
</feature>
<feature type="region of interest" description="Disordered" evidence="1">
    <location>
        <begin position="1138"/>
        <end position="1163"/>
    </location>
</feature>
<keyword evidence="4" id="KW-1185">Reference proteome</keyword>
<feature type="domain" description="Coiled-coil" evidence="2">
    <location>
        <begin position="2504"/>
        <end position="2644"/>
    </location>
</feature>
<name>A0A7J7ZL21_PIPKU</name>
<feature type="region of interest" description="Disordered" evidence="1">
    <location>
        <begin position="2225"/>
        <end position="2260"/>
    </location>
</feature>
<dbReference type="InterPro" id="IPR031624">
    <property type="entry name" value="CCDC168_N"/>
</dbReference>
<reference evidence="3 4" key="1">
    <citation type="journal article" date="2020" name="Nature">
        <title>Six reference-quality genomes reveal evolution of bat adaptations.</title>
        <authorList>
            <person name="Jebb D."/>
            <person name="Huang Z."/>
            <person name="Pippel M."/>
            <person name="Hughes G.M."/>
            <person name="Lavrichenko K."/>
            <person name="Devanna P."/>
            <person name="Winkler S."/>
            <person name="Jermiin L.S."/>
            <person name="Skirmuntt E.C."/>
            <person name="Katzourakis A."/>
            <person name="Burkitt-Gray L."/>
            <person name="Ray D.A."/>
            <person name="Sullivan K.A.M."/>
            <person name="Roscito J.G."/>
            <person name="Kirilenko B.M."/>
            <person name="Davalos L.M."/>
            <person name="Corthals A.P."/>
            <person name="Power M.L."/>
            <person name="Jones G."/>
            <person name="Ransome R.D."/>
            <person name="Dechmann D.K.N."/>
            <person name="Locatelli A.G."/>
            <person name="Puechmaille S.J."/>
            <person name="Fedrigo O."/>
            <person name="Jarvis E.D."/>
            <person name="Hiller M."/>
            <person name="Vernes S.C."/>
            <person name="Myers E.W."/>
            <person name="Teeling E.C."/>
        </authorList>
    </citation>
    <scope>NUCLEOTIDE SEQUENCE [LARGE SCALE GENOMIC DNA]</scope>
    <source>
        <strain evidence="3">MPipKuh1</strain>
        <tissue evidence="3">Flight muscle</tissue>
    </source>
</reference>
<evidence type="ECO:0000259" key="2">
    <source>
        <dbReference type="Pfam" id="PF15804"/>
    </source>
</evidence>
<dbReference type="Proteomes" id="UP000558488">
    <property type="component" value="Unassembled WGS sequence"/>
</dbReference>
<feature type="region of interest" description="Disordered" evidence="1">
    <location>
        <begin position="385"/>
        <end position="405"/>
    </location>
</feature>
<feature type="region of interest" description="Disordered" evidence="1">
    <location>
        <begin position="1465"/>
        <end position="1489"/>
    </location>
</feature>
<feature type="domain" description="Coiled-coil" evidence="2">
    <location>
        <begin position="2372"/>
        <end position="2500"/>
    </location>
</feature>